<keyword evidence="3" id="KW-1185">Reference proteome</keyword>
<gene>
    <name evidence="2" type="ORF">X975_04972</name>
</gene>
<keyword evidence="1" id="KW-0472">Membrane</keyword>
<dbReference type="Proteomes" id="UP000054359">
    <property type="component" value="Unassembled WGS sequence"/>
</dbReference>
<sequence>RVKAEYLFLYTVTSSLKRFIMIFYWIPVCSFFFIAGASNLKNASVTFDRQTG</sequence>
<keyword evidence="1" id="KW-1133">Transmembrane helix</keyword>
<evidence type="ECO:0000256" key="1">
    <source>
        <dbReference type="SAM" id="Phobius"/>
    </source>
</evidence>
<name>A0A087TYC2_STEMI</name>
<keyword evidence="1" id="KW-0812">Transmembrane</keyword>
<dbReference type="EMBL" id="KK117307">
    <property type="protein sequence ID" value="KFM70111.1"/>
    <property type="molecule type" value="Genomic_DNA"/>
</dbReference>
<feature type="non-terminal residue" evidence="2">
    <location>
        <position position="1"/>
    </location>
</feature>
<evidence type="ECO:0000313" key="3">
    <source>
        <dbReference type="Proteomes" id="UP000054359"/>
    </source>
</evidence>
<proteinExistence type="predicted"/>
<feature type="non-terminal residue" evidence="2">
    <location>
        <position position="52"/>
    </location>
</feature>
<organism evidence="2 3">
    <name type="scientific">Stegodyphus mimosarum</name>
    <name type="common">African social velvet spider</name>
    <dbReference type="NCBI Taxonomy" id="407821"/>
    <lineage>
        <taxon>Eukaryota</taxon>
        <taxon>Metazoa</taxon>
        <taxon>Ecdysozoa</taxon>
        <taxon>Arthropoda</taxon>
        <taxon>Chelicerata</taxon>
        <taxon>Arachnida</taxon>
        <taxon>Araneae</taxon>
        <taxon>Araneomorphae</taxon>
        <taxon>Entelegynae</taxon>
        <taxon>Eresoidea</taxon>
        <taxon>Eresidae</taxon>
        <taxon>Stegodyphus</taxon>
    </lineage>
</organism>
<feature type="transmembrane region" description="Helical" evidence="1">
    <location>
        <begin position="20"/>
        <end position="40"/>
    </location>
</feature>
<evidence type="ECO:0000313" key="2">
    <source>
        <dbReference type="EMBL" id="KFM70111.1"/>
    </source>
</evidence>
<accession>A0A087TYC2</accession>
<dbReference type="AlphaFoldDB" id="A0A087TYC2"/>
<reference evidence="2 3" key="1">
    <citation type="submission" date="2013-11" db="EMBL/GenBank/DDBJ databases">
        <title>Genome sequencing of Stegodyphus mimosarum.</title>
        <authorList>
            <person name="Bechsgaard J."/>
        </authorList>
    </citation>
    <scope>NUCLEOTIDE SEQUENCE [LARGE SCALE GENOMIC DNA]</scope>
</reference>
<protein>
    <submittedName>
        <fullName evidence="2">Uncharacterized protein</fullName>
    </submittedName>
</protein>